<dbReference type="EMBL" id="AF289596">
    <property type="protein sequence ID" value="AAL55780.1"/>
    <property type="molecule type" value="mRNA"/>
</dbReference>
<evidence type="ECO:0000313" key="2">
    <source>
        <dbReference type="EMBL" id="BAF84869.1"/>
    </source>
</evidence>
<organism evidence="1">
    <name type="scientific">Homo sapiens</name>
    <name type="common">Human</name>
    <dbReference type="NCBI Taxonomy" id="9606"/>
    <lineage>
        <taxon>Eukaryota</taxon>
        <taxon>Metazoa</taxon>
        <taxon>Chordata</taxon>
        <taxon>Craniata</taxon>
        <taxon>Vertebrata</taxon>
        <taxon>Euteleostomi</taxon>
        <taxon>Mammalia</taxon>
        <taxon>Eutheria</taxon>
        <taxon>Euarchontoglires</taxon>
        <taxon>Primates</taxon>
        <taxon>Haplorrhini</taxon>
        <taxon>Catarrhini</taxon>
        <taxon>Hominidae</taxon>
        <taxon>Homo</taxon>
    </lineage>
</organism>
<proteinExistence type="evidence at transcript level"/>
<dbReference type="AlphaFoldDB" id="Q8WYZ6"/>
<protein>
    <submittedName>
        <fullName evidence="2">cDNA FLJ78490</fullName>
    </submittedName>
</protein>
<reference evidence="2" key="2">
    <citation type="submission" date="2007-10" db="EMBL/GenBank/DDBJ databases">
        <title>NEDO human cDNA sequencing project.</title>
        <authorList>
            <person name="Wakamatsu A."/>
            <person name="Yamamoto J."/>
            <person name="Kimura K."/>
            <person name="Ishii S."/>
            <person name="Watanabe K."/>
            <person name="Sugiyama A."/>
            <person name="Murakawa K."/>
            <person name="Kaida T."/>
            <person name="Tsuchiya K."/>
            <person name="Fukuzumi Y."/>
            <person name="Kumagai A."/>
            <person name="Oishi Y."/>
            <person name="Yamamoto S."/>
            <person name="Ono Y."/>
            <person name="Komori Y."/>
            <person name="Yamazaki M."/>
            <person name="Kisu Y."/>
            <person name="Nishikawa T."/>
            <person name="Sugano S."/>
            <person name="Nomura N."/>
            <person name="Isogai T."/>
        </authorList>
    </citation>
    <scope>NUCLEOTIDE SEQUENCE</scope>
    <source>
        <tissue evidence="2">Breast</tissue>
    </source>
</reference>
<accession>Q8WYZ6</accession>
<dbReference type="EMBL" id="AK292180">
    <property type="protein sequence ID" value="BAF84869.1"/>
    <property type="molecule type" value="mRNA"/>
</dbReference>
<name>Q8WYZ6_HUMAN</name>
<sequence>MVTEGDSQHPSVPVRALALTAPWSMPHAPTLGLAPGPDGTWPLESAGGPQSWWSHSLPSWVSTSCLDRTLWPVRALASPAAAPPILIPHPIPCQHPKAPGGHPLCSKLLTCLPATPAVPSQPGHHHPLFIMSGLMGAWPSPEAGPGVLPSWTT</sequence>
<reference evidence="1" key="1">
    <citation type="submission" date="2000-07" db="EMBL/GenBank/DDBJ databases">
        <title>Novel human cDNA clones with function of inhibiting cancer cell growth.</title>
        <authorList>
            <person name="Zhou X.M."/>
            <person name="Zhang P.P."/>
            <person name="Jiang H.Q."/>
            <person name="Huang Y."/>
            <person name="Qin W.X."/>
            <person name="Zhao X.T."/>
            <person name="Wan D.F."/>
            <person name="Gu J.R."/>
        </authorList>
    </citation>
    <scope>NUCLEOTIDE SEQUENCE</scope>
</reference>
<evidence type="ECO:0000313" key="1">
    <source>
        <dbReference type="EMBL" id="AAL55780.1"/>
    </source>
</evidence>